<comment type="caution">
    <text evidence="1">The sequence shown here is derived from an EMBL/GenBank/DDBJ whole genome shotgun (WGS) entry which is preliminary data.</text>
</comment>
<sequence length="816" mass="90768">MGTNKSKKQKRLEKYIDKKLKKERRAELYELLSKSSYTSELMKSSRSLGQNKETQREKLRRAMLEEKHGLSRSDPSVRLYVGERDPAEVPGSDKESVSIGVKRKGEAMGQLQKQTMMNEVGGNIAVNGQIKKRKRQKKNRVLEKLGLTSANEVEVSGADITEREATAEAGEQQEQRSQVDDESEFDSSDSAYDSSESSDSYDDTSVGAPSDGKEHNISSQNNSGADGEKAVLGEQVSAKLGPIAEPKKPRDQMKSVLLTPGQKAVVSDEGERKKKFYITVDRPEEIQAQRLGLPIVGEEQRIMEAIASHPVIVLCGETGSGKTTQVPQFLYEAGYGHPNSRHPGMVGITQPRRVAAVSMAHRVCKELNLPPLPDEHQMSRGRFESEVSYQIRYDASTVSDKTRIKFMTDGVLLREVAQDFLLSKYSVIIVDEAHERSLNTDILLGVLSRIVRLRQEMAGEGSVGELKLIIMSATLRVNDFVSNQKLFSEPPPVIKVDARQYPVFIHYNRKTKEDYVGEVVRKVEKIHQRLPPGGILVFLSGQAEINWVCKILRKKWGKSRTEDAGTSGGGHTAVWSRNSNGMNASEGMVEAEDVEFGDDKDSDDFRAEDDYLSDSEDSEEERIEKLNQDNVHEEGGPLRPQTGEGENQQHQQAAVTGDSKVPPLHVLPLYSLLPTDQQMRVFAPPPSGSRVCIVATNVAETSLTIPGIKYVVDAGRAKARHFNPHTGVQSYEVEWVSRASADQRAGRAGRTGPGHCYRLYSSPMYYDHFEPFGEPEIRRMPIEGVVLQMKSMNLDQVVNFPFPSAPDSGALRRAEK</sequence>
<evidence type="ECO:0000313" key="1">
    <source>
        <dbReference type="EMBL" id="KAJ1674388.1"/>
    </source>
</evidence>
<organism evidence="1 2">
    <name type="scientific">Spiromyces aspiralis</name>
    <dbReference type="NCBI Taxonomy" id="68401"/>
    <lineage>
        <taxon>Eukaryota</taxon>
        <taxon>Fungi</taxon>
        <taxon>Fungi incertae sedis</taxon>
        <taxon>Zoopagomycota</taxon>
        <taxon>Kickxellomycotina</taxon>
        <taxon>Kickxellomycetes</taxon>
        <taxon>Kickxellales</taxon>
        <taxon>Kickxellaceae</taxon>
        <taxon>Spiromyces</taxon>
    </lineage>
</organism>
<name>A0ACC1HF82_9FUNG</name>
<gene>
    <name evidence="1" type="primary">ECM16_1</name>
    <name evidence="1" type="ORF">EV182_003376</name>
</gene>
<reference evidence="1" key="1">
    <citation type="submission" date="2022-06" db="EMBL/GenBank/DDBJ databases">
        <title>Phylogenomic reconstructions and comparative analyses of Kickxellomycotina fungi.</title>
        <authorList>
            <person name="Reynolds N.K."/>
            <person name="Stajich J.E."/>
            <person name="Barry K."/>
            <person name="Grigoriev I.V."/>
            <person name="Crous P."/>
            <person name="Smith M.E."/>
        </authorList>
    </citation>
    <scope>NUCLEOTIDE SEQUENCE</scope>
    <source>
        <strain evidence="1">RSA 2271</strain>
    </source>
</reference>
<keyword evidence="1" id="KW-0067">ATP-binding</keyword>
<protein>
    <submittedName>
        <fullName evidence="1">ATP-dependent RNA helicase DHR1</fullName>
        <ecNumber evidence="1">3.6.4.13</ecNumber>
    </submittedName>
</protein>
<keyword evidence="1" id="KW-0547">Nucleotide-binding</keyword>
<dbReference type="Proteomes" id="UP001145114">
    <property type="component" value="Unassembled WGS sequence"/>
</dbReference>
<evidence type="ECO:0000313" key="2">
    <source>
        <dbReference type="Proteomes" id="UP001145114"/>
    </source>
</evidence>
<proteinExistence type="predicted"/>
<feature type="non-terminal residue" evidence="1">
    <location>
        <position position="816"/>
    </location>
</feature>
<keyword evidence="2" id="KW-1185">Reference proteome</keyword>
<dbReference type="EMBL" id="JAMZIH010006006">
    <property type="protein sequence ID" value="KAJ1674388.1"/>
    <property type="molecule type" value="Genomic_DNA"/>
</dbReference>
<dbReference type="EC" id="3.6.4.13" evidence="1"/>
<keyword evidence="1" id="KW-0378">Hydrolase</keyword>
<keyword evidence="1" id="KW-0347">Helicase</keyword>
<accession>A0ACC1HF82</accession>